<evidence type="ECO:0000313" key="7">
    <source>
        <dbReference type="Proteomes" id="UP000235965"/>
    </source>
</evidence>
<evidence type="ECO:0000256" key="2">
    <source>
        <dbReference type="ARBA" id="ARBA00006524"/>
    </source>
</evidence>
<feature type="region of interest" description="Disordered" evidence="5">
    <location>
        <begin position="140"/>
        <end position="168"/>
    </location>
</feature>
<gene>
    <name evidence="6" type="ORF">B7P43_G02206</name>
</gene>
<dbReference type="InParanoid" id="A0A2J7PNI9"/>
<dbReference type="InterPro" id="IPR019398">
    <property type="entry name" value="Pre-rRNA_process_TSR2"/>
</dbReference>
<dbReference type="FunCoup" id="A0A2J7PNI9">
    <property type="interactions" value="1149"/>
</dbReference>
<dbReference type="Proteomes" id="UP000235965">
    <property type="component" value="Unassembled WGS sequence"/>
</dbReference>
<dbReference type="EMBL" id="NEVH01023953">
    <property type="protein sequence ID" value="PNF17905.1"/>
    <property type="molecule type" value="Genomic_DNA"/>
</dbReference>
<comment type="function">
    <text evidence="1">May be involved in 20S pre-rRNA processing.</text>
</comment>
<organism evidence="6 7">
    <name type="scientific">Cryptotermes secundus</name>
    <dbReference type="NCBI Taxonomy" id="105785"/>
    <lineage>
        <taxon>Eukaryota</taxon>
        <taxon>Metazoa</taxon>
        <taxon>Ecdysozoa</taxon>
        <taxon>Arthropoda</taxon>
        <taxon>Hexapoda</taxon>
        <taxon>Insecta</taxon>
        <taxon>Pterygota</taxon>
        <taxon>Neoptera</taxon>
        <taxon>Polyneoptera</taxon>
        <taxon>Dictyoptera</taxon>
        <taxon>Blattodea</taxon>
        <taxon>Blattoidea</taxon>
        <taxon>Termitoidae</taxon>
        <taxon>Kalotermitidae</taxon>
        <taxon>Cryptotermitinae</taxon>
        <taxon>Cryptotermes</taxon>
    </lineage>
</organism>
<dbReference type="STRING" id="105785.A0A2J7PNI9"/>
<accession>A0A2J7PNI9</accession>
<evidence type="ECO:0000313" key="6">
    <source>
        <dbReference type="EMBL" id="PNF17905.1"/>
    </source>
</evidence>
<evidence type="ECO:0000256" key="5">
    <source>
        <dbReference type="SAM" id="MobiDB-lite"/>
    </source>
</evidence>
<dbReference type="Pfam" id="PF10273">
    <property type="entry name" value="WGG"/>
    <property type="match status" value="1"/>
</dbReference>
<comment type="similarity">
    <text evidence="2">Belongs to the TSR2 family.</text>
</comment>
<evidence type="ECO:0000256" key="3">
    <source>
        <dbReference type="ARBA" id="ARBA00017551"/>
    </source>
</evidence>
<name>A0A2J7PNI9_9NEOP</name>
<keyword evidence="7" id="KW-1185">Reference proteome</keyword>
<evidence type="ECO:0000256" key="4">
    <source>
        <dbReference type="ARBA" id="ARBA00022552"/>
    </source>
</evidence>
<proteinExistence type="inferred from homology"/>
<keyword evidence="4" id="KW-0698">rRNA processing</keyword>
<dbReference type="PANTHER" id="PTHR21250">
    <property type="entry name" value="PRE-RRNA-PROCESSING PROTEIN TSR2 HOMOLOG"/>
    <property type="match status" value="1"/>
</dbReference>
<evidence type="ECO:0000256" key="1">
    <source>
        <dbReference type="ARBA" id="ARBA00002210"/>
    </source>
</evidence>
<comment type="caution">
    <text evidence="6">The sequence shown here is derived from an EMBL/GenBank/DDBJ whole genome shotgun (WGS) entry which is preliminary data.</text>
</comment>
<dbReference type="AlphaFoldDB" id="A0A2J7PNI9"/>
<dbReference type="OrthoDB" id="263560at2759"/>
<dbReference type="GO" id="GO:0006364">
    <property type="term" value="P:rRNA processing"/>
    <property type="evidence" value="ECO:0007669"/>
    <property type="project" value="UniProtKB-KW"/>
</dbReference>
<sequence>MACNPELFRYVVETVFNTWTALRLAVEHGMGGPRGKENALNLVNQVTDLFCKTDIEVEEIADFLVEFMDTQFQTICEDNSPEEVAVVLWQFYQHCKSGNQHLVNLELSRLPKCDVWLCKHHLVSTQEEAMDPVDIISNGHSSNVTAEEHDPEWTQVKTRRRRERMEQM</sequence>
<protein>
    <recommendedName>
        <fullName evidence="3">Pre-rRNA-processing protein TSR2 homolog</fullName>
    </recommendedName>
</protein>
<reference evidence="6 7" key="1">
    <citation type="submission" date="2017-12" db="EMBL/GenBank/DDBJ databases">
        <title>Hemimetabolous genomes reveal molecular basis of termite eusociality.</title>
        <authorList>
            <person name="Harrison M.C."/>
            <person name="Jongepier E."/>
            <person name="Robertson H.M."/>
            <person name="Arning N."/>
            <person name="Bitard-Feildel T."/>
            <person name="Chao H."/>
            <person name="Childers C.P."/>
            <person name="Dinh H."/>
            <person name="Doddapaneni H."/>
            <person name="Dugan S."/>
            <person name="Gowin J."/>
            <person name="Greiner C."/>
            <person name="Han Y."/>
            <person name="Hu H."/>
            <person name="Hughes D.S.T."/>
            <person name="Huylmans A.-K."/>
            <person name="Kemena C."/>
            <person name="Kremer L.P.M."/>
            <person name="Lee S.L."/>
            <person name="Lopez-Ezquerra A."/>
            <person name="Mallet L."/>
            <person name="Monroy-Kuhn J.M."/>
            <person name="Moser A."/>
            <person name="Murali S.C."/>
            <person name="Muzny D.M."/>
            <person name="Otani S."/>
            <person name="Piulachs M.-D."/>
            <person name="Poelchau M."/>
            <person name="Qu J."/>
            <person name="Schaub F."/>
            <person name="Wada-Katsumata A."/>
            <person name="Worley K.C."/>
            <person name="Xie Q."/>
            <person name="Ylla G."/>
            <person name="Poulsen M."/>
            <person name="Gibbs R.A."/>
            <person name="Schal C."/>
            <person name="Richards S."/>
            <person name="Belles X."/>
            <person name="Korb J."/>
            <person name="Bornberg-Bauer E."/>
        </authorList>
    </citation>
    <scope>NUCLEOTIDE SEQUENCE [LARGE SCALE GENOMIC DNA]</scope>
    <source>
        <tissue evidence="6">Whole body</tissue>
    </source>
</reference>